<reference evidence="8 9" key="1">
    <citation type="submission" date="2020-10" db="EMBL/GenBank/DDBJ databases">
        <title>The Coptis chinensis genome and diversification of protoberbering-type alkaloids.</title>
        <authorList>
            <person name="Wang B."/>
            <person name="Shu S."/>
            <person name="Song C."/>
            <person name="Liu Y."/>
        </authorList>
    </citation>
    <scope>NUCLEOTIDE SEQUENCE [LARGE SCALE GENOMIC DNA]</scope>
    <source>
        <strain evidence="8">HL-2020</strain>
        <tissue evidence="8">Leaf</tissue>
    </source>
</reference>
<dbReference type="EMBL" id="JADFTS010000002">
    <property type="protein sequence ID" value="KAF9619331.1"/>
    <property type="molecule type" value="Genomic_DNA"/>
</dbReference>
<dbReference type="Pfam" id="PF12765">
    <property type="entry name" value="Cohesin_HEAT"/>
    <property type="match status" value="1"/>
</dbReference>
<dbReference type="InterPro" id="IPR016024">
    <property type="entry name" value="ARM-type_fold"/>
</dbReference>
<dbReference type="InterPro" id="IPR026971">
    <property type="entry name" value="CND1/NCAPD3"/>
</dbReference>
<evidence type="ECO:0000256" key="4">
    <source>
        <dbReference type="ARBA" id="ARBA00023067"/>
    </source>
</evidence>
<dbReference type="Proteomes" id="UP000631114">
    <property type="component" value="Unassembled WGS sequence"/>
</dbReference>
<dbReference type="AlphaFoldDB" id="A0A835MD32"/>
<dbReference type="GO" id="GO:0005634">
    <property type="term" value="C:nucleus"/>
    <property type="evidence" value="ECO:0007669"/>
    <property type="project" value="UniProtKB-SubCell"/>
</dbReference>
<proteinExistence type="predicted"/>
<dbReference type="GO" id="GO:0007076">
    <property type="term" value="P:mitotic chromosome condensation"/>
    <property type="evidence" value="ECO:0007669"/>
    <property type="project" value="InterPro"/>
</dbReference>
<dbReference type="Gene3D" id="1.25.10.10">
    <property type="entry name" value="Leucine-rich Repeat Variant"/>
    <property type="match status" value="1"/>
</dbReference>
<keyword evidence="4" id="KW-0226">DNA condensation</keyword>
<evidence type="ECO:0000313" key="9">
    <source>
        <dbReference type="Proteomes" id="UP000631114"/>
    </source>
</evidence>
<dbReference type="GO" id="GO:0051301">
    <property type="term" value="P:cell division"/>
    <property type="evidence" value="ECO:0007669"/>
    <property type="project" value="UniProtKB-KW"/>
</dbReference>
<dbReference type="InterPro" id="IPR011989">
    <property type="entry name" value="ARM-like"/>
</dbReference>
<keyword evidence="2" id="KW-0132">Cell division</keyword>
<comment type="subcellular location">
    <subcellularLocation>
        <location evidence="1">Nucleus</location>
    </subcellularLocation>
</comment>
<feature type="domain" description="Condensin complex subunit 1 C-terminal" evidence="7">
    <location>
        <begin position="358"/>
        <end position="414"/>
    </location>
</feature>
<dbReference type="OrthoDB" id="436262at2759"/>
<evidence type="ECO:0000313" key="8">
    <source>
        <dbReference type="EMBL" id="KAF9619331.1"/>
    </source>
</evidence>
<dbReference type="InterPro" id="IPR026003">
    <property type="entry name" value="Cohesin_HEAT"/>
</dbReference>
<keyword evidence="6" id="KW-0131">Cell cycle</keyword>
<name>A0A835MD32_9MAGN</name>
<keyword evidence="9" id="KW-1185">Reference proteome</keyword>
<evidence type="ECO:0000259" key="7">
    <source>
        <dbReference type="Pfam" id="PF12717"/>
    </source>
</evidence>
<dbReference type="PANTHER" id="PTHR14222:SF2">
    <property type="entry name" value="CONDENSIN COMPLEX SUBUNIT 1"/>
    <property type="match status" value="1"/>
</dbReference>
<dbReference type="SUPFAM" id="SSF48371">
    <property type="entry name" value="ARM repeat"/>
    <property type="match status" value="1"/>
</dbReference>
<comment type="caution">
    <text evidence="8">The sequence shown here is derived from an EMBL/GenBank/DDBJ whole genome shotgun (WGS) entry which is preliminary data.</text>
</comment>
<evidence type="ECO:0000256" key="3">
    <source>
        <dbReference type="ARBA" id="ARBA00022776"/>
    </source>
</evidence>
<sequence length="414" mass="45365">AVAKAEEKYADGSLAIALIRQIGRANPKDYVKDTVGAENLGCFLVELADRLPKVMSTNVGVLIDHFGGESYKIRNALVGVLGKLVSKAFKDIEGDVVKIAAGRLEDKSAMVRKSALNLLIAMLQHNPFGPQLRISSFKATLDKYREKLSEQELAVCVELWMATLMQCSLALLRLKKTVKVIIEDLKVFSQDKSVSDAVEDALITKYIRKNANDTAKNLLDLAIDSNIGDLAALEVILSSLVSKGNISTSTDVIDIGFGHWAKEEPLLARTACIALQNLSKEEKDNLMVSCGNRVFGILQGLITGLWLPGNIWYAAAEKAITVVYAIHPTPESFAADVVKSEANLQLLFTIAKNATSETVRSNWSIALGDLAVQFPNLLEPWTENMYARLRDPSISVRRNAVLVLSHLILNDMMK</sequence>
<evidence type="ECO:0000256" key="6">
    <source>
        <dbReference type="ARBA" id="ARBA00023306"/>
    </source>
</evidence>
<accession>A0A835MD32</accession>
<dbReference type="InterPro" id="IPR032682">
    <property type="entry name" value="Cnd1_C"/>
</dbReference>
<dbReference type="GO" id="GO:0042393">
    <property type="term" value="F:histone binding"/>
    <property type="evidence" value="ECO:0007669"/>
    <property type="project" value="TreeGrafter"/>
</dbReference>
<dbReference type="PANTHER" id="PTHR14222">
    <property type="entry name" value="CONDENSIN"/>
    <property type="match status" value="1"/>
</dbReference>
<organism evidence="8 9">
    <name type="scientific">Coptis chinensis</name>
    <dbReference type="NCBI Taxonomy" id="261450"/>
    <lineage>
        <taxon>Eukaryota</taxon>
        <taxon>Viridiplantae</taxon>
        <taxon>Streptophyta</taxon>
        <taxon>Embryophyta</taxon>
        <taxon>Tracheophyta</taxon>
        <taxon>Spermatophyta</taxon>
        <taxon>Magnoliopsida</taxon>
        <taxon>Ranunculales</taxon>
        <taxon>Ranunculaceae</taxon>
        <taxon>Coptidoideae</taxon>
        <taxon>Coptis</taxon>
    </lineage>
</organism>
<evidence type="ECO:0000256" key="1">
    <source>
        <dbReference type="ARBA" id="ARBA00004123"/>
    </source>
</evidence>
<feature type="non-terminal residue" evidence="8">
    <location>
        <position position="414"/>
    </location>
</feature>
<keyword evidence="3" id="KW-0498">Mitosis</keyword>
<evidence type="ECO:0000256" key="2">
    <source>
        <dbReference type="ARBA" id="ARBA00022618"/>
    </source>
</evidence>
<dbReference type="GO" id="GO:0000796">
    <property type="term" value="C:condensin complex"/>
    <property type="evidence" value="ECO:0007669"/>
    <property type="project" value="TreeGrafter"/>
</dbReference>
<dbReference type="GO" id="GO:0000779">
    <property type="term" value="C:condensed chromosome, centromeric region"/>
    <property type="evidence" value="ECO:0007669"/>
    <property type="project" value="TreeGrafter"/>
</dbReference>
<dbReference type="GO" id="GO:0010032">
    <property type="term" value="P:meiotic chromosome condensation"/>
    <property type="evidence" value="ECO:0007669"/>
    <property type="project" value="TreeGrafter"/>
</dbReference>
<evidence type="ECO:0000256" key="5">
    <source>
        <dbReference type="ARBA" id="ARBA00023242"/>
    </source>
</evidence>
<feature type="non-terminal residue" evidence="8">
    <location>
        <position position="1"/>
    </location>
</feature>
<keyword evidence="5" id="KW-0539">Nucleus</keyword>
<protein>
    <recommendedName>
        <fullName evidence="7">Condensin complex subunit 1 C-terminal domain-containing protein</fullName>
    </recommendedName>
</protein>
<gene>
    <name evidence="8" type="ORF">IFM89_006518</name>
</gene>
<dbReference type="Pfam" id="PF12717">
    <property type="entry name" value="Cnd1"/>
    <property type="match status" value="1"/>
</dbReference>